<organism evidence="8 9">
    <name type="scientific">Trametes pubescens</name>
    <name type="common">White-rot fungus</name>
    <dbReference type="NCBI Taxonomy" id="154538"/>
    <lineage>
        <taxon>Eukaryota</taxon>
        <taxon>Fungi</taxon>
        <taxon>Dikarya</taxon>
        <taxon>Basidiomycota</taxon>
        <taxon>Agaricomycotina</taxon>
        <taxon>Agaricomycetes</taxon>
        <taxon>Polyporales</taxon>
        <taxon>Polyporaceae</taxon>
        <taxon>Trametes</taxon>
    </lineage>
</organism>
<evidence type="ECO:0000256" key="6">
    <source>
        <dbReference type="SAM" id="MobiDB-lite"/>
    </source>
</evidence>
<dbReference type="Gene3D" id="3.20.20.70">
    <property type="entry name" value="Aldolase class I"/>
    <property type="match status" value="1"/>
</dbReference>
<evidence type="ECO:0000259" key="7">
    <source>
        <dbReference type="Pfam" id="PF00724"/>
    </source>
</evidence>
<evidence type="ECO:0000256" key="5">
    <source>
        <dbReference type="ARBA" id="ARBA00023002"/>
    </source>
</evidence>
<evidence type="ECO:0000256" key="2">
    <source>
        <dbReference type="ARBA" id="ARBA00022630"/>
    </source>
</evidence>
<evidence type="ECO:0000256" key="4">
    <source>
        <dbReference type="ARBA" id="ARBA00022857"/>
    </source>
</evidence>
<evidence type="ECO:0000313" key="9">
    <source>
        <dbReference type="Proteomes" id="UP000184267"/>
    </source>
</evidence>
<dbReference type="EMBL" id="MNAD01000604">
    <property type="protein sequence ID" value="OJT11632.1"/>
    <property type="molecule type" value="Genomic_DNA"/>
</dbReference>
<dbReference type="Pfam" id="PF00724">
    <property type="entry name" value="Oxidored_FMN"/>
    <property type="match status" value="1"/>
</dbReference>
<dbReference type="PANTHER" id="PTHR43303:SF4">
    <property type="entry name" value="NADPH DEHYDROGENASE C23G7.10C-RELATED"/>
    <property type="match status" value="1"/>
</dbReference>
<comment type="caution">
    <text evidence="8">The sequence shown here is derived from an EMBL/GenBank/DDBJ whole genome shotgun (WGS) entry which is preliminary data.</text>
</comment>
<dbReference type="InterPro" id="IPR044152">
    <property type="entry name" value="YqjM-like"/>
</dbReference>
<feature type="domain" description="NADH:flavin oxidoreductase/NADH oxidase N-terminal" evidence="7">
    <location>
        <begin position="37"/>
        <end position="410"/>
    </location>
</feature>
<protein>
    <recommendedName>
        <fullName evidence="7">NADH:flavin oxidoreductase/NADH oxidase N-terminal domain-containing protein</fullName>
    </recommendedName>
</protein>
<dbReference type="PANTHER" id="PTHR43303">
    <property type="entry name" value="NADPH DEHYDROGENASE C23G7.10C-RELATED"/>
    <property type="match status" value="1"/>
</dbReference>
<dbReference type="GO" id="GO:0050661">
    <property type="term" value="F:NADP binding"/>
    <property type="evidence" value="ECO:0007669"/>
    <property type="project" value="InterPro"/>
</dbReference>
<evidence type="ECO:0000256" key="3">
    <source>
        <dbReference type="ARBA" id="ARBA00022643"/>
    </source>
</evidence>
<comment type="cofactor">
    <cofactor evidence="1">
        <name>FMN</name>
        <dbReference type="ChEBI" id="CHEBI:58210"/>
    </cofactor>
</comment>
<keyword evidence="5" id="KW-0560">Oxidoreductase</keyword>
<gene>
    <name evidence="8" type="ORF">TRAPUB_11860</name>
</gene>
<proteinExistence type="predicted"/>
<dbReference type="AlphaFoldDB" id="A0A1M2VVR6"/>
<dbReference type="OMA" id="DGYANDW"/>
<feature type="region of interest" description="Disordered" evidence="6">
    <location>
        <begin position="1"/>
        <end position="34"/>
    </location>
</feature>
<dbReference type="InterPro" id="IPR013785">
    <property type="entry name" value="Aldolase_TIM"/>
</dbReference>
<keyword evidence="9" id="KW-1185">Reference proteome</keyword>
<sequence length="439" mass="47423">MAEFVTEGAPNTSYFSPAQVPPAGTAAPSKDGKPLPSLFQPLKIRGVEFQNRLFMSPMGLASGNSDSTVTPFHTALVGGVALRGPGLTFLEATAVSPEGRATPHDIGLWSDHQVAPLHALVEFAHSQGQKIGVQLAHCGCKGSVPPLWLASFGVAIPNALGGWQDELVAPSPIEYSEAPLKKASPLEERLRTKEAKAVNEEPEAAHLPKELTKAEIQEMIAKWAAAAKRAVDAGVDVIKIHAAHGFLLHQFLSPMTNKRTDEYGGSFENRARLTVEVVDAIRKVIPYSVPLFLRLSATDWLEKVLPDEPSWRIEDSIRLSELVAAHGIDLIDVSSGGTDSRQKIEFVAPAYQAHFAEAIKKALEDRVLVGAVGGIRTGTVAQEVLDKGQTDVVLAGTAFLKNSAAVMQFAEDLGVDIKLPNQIDWVFDGRGSVWRWRKY</sequence>
<name>A0A1M2VVR6_TRAPU</name>
<dbReference type="GO" id="GO:0010181">
    <property type="term" value="F:FMN binding"/>
    <property type="evidence" value="ECO:0007669"/>
    <property type="project" value="InterPro"/>
</dbReference>
<dbReference type="Proteomes" id="UP000184267">
    <property type="component" value="Unassembled WGS sequence"/>
</dbReference>
<keyword evidence="2" id="KW-0285">Flavoprotein</keyword>
<dbReference type="GO" id="GO:0003959">
    <property type="term" value="F:NADPH dehydrogenase activity"/>
    <property type="evidence" value="ECO:0007669"/>
    <property type="project" value="InterPro"/>
</dbReference>
<reference evidence="8 9" key="1">
    <citation type="submission" date="2016-10" db="EMBL/GenBank/DDBJ databases">
        <title>Genome sequence of the basidiomycete white-rot fungus Trametes pubescens.</title>
        <authorList>
            <person name="Makela M.R."/>
            <person name="Granchi Z."/>
            <person name="Peng M."/>
            <person name="De Vries R.P."/>
            <person name="Grigoriev I."/>
            <person name="Riley R."/>
            <person name="Hilden K."/>
        </authorList>
    </citation>
    <scope>NUCLEOTIDE SEQUENCE [LARGE SCALE GENOMIC DNA]</scope>
    <source>
        <strain evidence="8 9">FBCC735</strain>
    </source>
</reference>
<dbReference type="STRING" id="154538.A0A1M2VVR6"/>
<evidence type="ECO:0000313" key="8">
    <source>
        <dbReference type="EMBL" id="OJT11632.1"/>
    </source>
</evidence>
<keyword evidence="4" id="KW-0521">NADP</keyword>
<dbReference type="InterPro" id="IPR001155">
    <property type="entry name" value="OxRdtase_FMN_N"/>
</dbReference>
<keyword evidence="3" id="KW-0288">FMN</keyword>
<accession>A0A1M2VVR6</accession>
<dbReference type="SUPFAM" id="SSF51395">
    <property type="entry name" value="FMN-linked oxidoreductases"/>
    <property type="match status" value="1"/>
</dbReference>
<dbReference type="OrthoDB" id="1663137at2759"/>
<evidence type="ECO:0000256" key="1">
    <source>
        <dbReference type="ARBA" id="ARBA00001917"/>
    </source>
</evidence>